<comment type="caution">
    <text evidence="1">The sequence shown here is derived from an EMBL/GenBank/DDBJ whole genome shotgun (WGS) entry which is preliminary data.</text>
</comment>
<gene>
    <name evidence="1" type="ORF">QAD02_022056</name>
</gene>
<organism evidence="1 2">
    <name type="scientific">Eretmocerus hayati</name>
    <dbReference type="NCBI Taxonomy" id="131215"/>
    <lineage>
        <taxon>Eukaryota</taxon>
        <taxon>Metazoa</taxon>
        <taxon>Ecdysozoa</taxon>
        <taxon>Arthropoda</taxon>
        <taxon>Hexapoda</taxon>
        <taxon>Insecta</taxon>
        <taxon>Pterygota</taxon>
        <taxon>Neoptera</taxon>
        <taxon>Endopterygota</taxon>
        <taxon>Hymenoptera</taxon>
        <taxon>Apocrita</taxon>
        <taxon>Proctotrupomorpha</taxon>
        <taxon>Chalcidoidea</taxon>
        <taxon>Aphelinidae</taxon>
        <taxon>Aphelininae</taxon>
        <taxon>Eretmocerus</taxon>
    </lineage>
</organism>
<reference evidence="1" key="1">
    <citation type="submission" date="2023-04" db="EMBL/GenBank/DDBJ databases">
        <title>A chromosome-level genome assembly of the parasitoid wasp Eretmocerus hayati.</title>
        <authorList>
            <person name="Zhong Y."/>
            <person name="Liu S."/>
            <person name="Liu Y."/>
        </authorList>
    </citation>
    <scope>NUCLEOTIDE SEQUENCE</scope>
    <source>
        <strain evidence="1">ZJU_SS_LIU_2023</strain>
    </source>
</reference>
<proteinExistence type="predicted"/>
<accession>A0ACC2PV63</accession>
<evidence type="ECO:0000313" key="1">
    <source>
        <dbReference type="EMBL" id="KAJ8686262.1"/>
    </source>
</evidence>
<protein>
    <submittedName>
        <fullName evidence="1">Uncharacterized protein</fullName>
    </submittedName>
</protein>
<evidence type="ECO:0000313" key="2">
    <source>
        <dbReference type="Proteomes" id="UP001239111"/>
    </source>
</evidence>
<dbReference type="EMBL" id="CM056741">
    <property type="protein sequence ID" value="KAJ8686262.1"/>
    <property type="molecule type" value="Genomic_DNA"/>
</dbReference>
<name>A0ACC2PV63_9HYME</name>
<dbReference type="Proteomes" id="UP001239111">
    <property type="component" value="Chromosome 1"/>
</dbReference>
<sequence>MKGANRLLCKLLNFRKYHIDAQPQLTSLLESKVQLPRVEYDKDFFCNPDNRDLIHNNIVKRKSTGDIDKVLELSQNGNAEEELIRELGKIPNLTYPQVLEYGDDEPFTLRFVGDPPKFRFKPREFSQLAEKLKFLRTDRLGPVSGSRSYILLGDLAELEQALVQYTLKELLKNGFQLISVPDILPSQVIERCGLISSGERRLVYQIESLYGDELSLSGTAEMALAFKLSDKLLPCAKLPLKLAAVSRCYRAEVSNLSEERGIYRVHQFTKVEMFICSQHSTSTEIMDSIVEIQEILFKNLGLHFKILDMPPNELGSPAYRKIDIEAWMPGRQQFGEISSCSNCTDYQARRLNIKCEDNQGSSLHAHTLNGTACAIPRMLIALCETHQTANHEIAIPDALVPYMNGKKMISSQNVPDYKQYKIKSKP</sequence>
<keyword evidence="2" id="KW-1185">Reference proteome</keyword>